<dbReference type="NCBIfam" id="TIGR00305">
    <property type="entry name" value="putative toxin-antitoxin system toxin component, PIN family"/>
    <property type="match status" value="1"/>
</dbReference>
<dbReference type="Gene3D" id="3.40.50.1010">
    <property type="entry name" value="5'-nuclease"/>
    <property type="match status" value="1"/>
</dbReference>
<dbReference type="SMART" id="SM00670">
    <property type="entry name" value="PINc"/>
    <property type="match status" value="1"/>
</dbReference>
<dbReference type="InterPro" id="IPR002716">
    <property type="entry name" value="PIN_dom"/>
</dbReference>
<name>A0ABW6B265_9SPHI</name>
<dbReference type="Pfam" id="PF13470">
    <property type="entry name" value="PIN_3"/>
    <property type="match status" value="1"/>
</dbReference>
<dbReference type="PANTHER" id="PTHR34610">
    <property type="entry name" value="SSL7007 PROTEIN"/>
    <property type="match status" value="1"/>
</dbReference>
<accession>A0ABW6B265</accession>
<proteinExistence type="predicted"/>
<comment type="caution">
    <text evidence="2">The sequence shown here is derived from an EMBL/GenBank/DDBJ whole genome shotgun (WGS) entry which is preliminary data.</text>
</comment>
<dbReference type="PANTHER" id="PTHR34610:SF3">
    <property type="entry name" value="SSL7007 PROTEIN"/>
    <property type="match status" value="1"/>
</dbReference>
<gene>
    <name evidence="2" type="ORF">ACFS6J_11755</name>
</gene>
<organism evidence="2 3">
    <name type="scientific">Olivibacter jilunii</name>
    <dbReference type="NCBI Taxonomy" id="985016"/>
    <lineage>
        <taxon>Bacteria</taxon>
        <taxon>Pseudomonadati</taxon>
        <taxon>Bacteroidota</taxon>
        <taxon>Sphingobacteriia</taxon>
        <taxon>Sphingobacteriales</taxon>
        <taxon>Sphingobacteriaceae</taxon>
        <taxon>Olivibacter</taxon>
    </lineage>
</organism>
<dbReference type="EMBL" id="JBHUPA010000007">
    <property type="protein sequence ID" value="MFD2962464.1"/>
    <property type="molecule type" value="Genomic_DNA"/>
</dbReference>
<dbReference type="Proteomes" id="UP001597560">
    <property type="component" value="Unassembled WGS sequence"/>
</dbReference>
<evidence type="ECO:0000259" key="1">
    <source>
        <dbReference type="SMART" id="SM00670"/>
    </source>
</evidence>
<dbReference type="InterPro" id="IPR002850">
    <property type="entry name" value="PIN_toxin-like"/>
</dbReference>
<reference evidence="3" key="1">
    <citation type="journal article" date="2019" name="Int. J. Syst. Evol. Microbiol.">
        <title>The Global Catalogue of Microorganisms (GCM) 10K type strain sequencing project: providing services to taxonomists for standard genome sequencing and annotation.</title>
        <authorList>
            <consortium name="The Broad Institute Genomics Platform"/>
            <consortium name="The Broad Institute Genome Sequencing Center for Infectious Disease"/>
            <person name="Wu L."/>
            <person name="Ma J."/>
        </authorList>
    </citation>
    <scope>NUCLEOTIDE SEQUENCE [LARGE SCALE GENOMIC DNA]</scope>
    <source>
        <strain evidence="3">KCTC 23098</strain>
    </source>
</reference>
<evidence type="ECO:0000313" key="2">
    <source>
        <dbReference type="EMBL" id="MFD2962464.1"/>
    </source>
</evidence>
<dbReference type="CDD" id="cd09854">
    <property type="entry name" value="PIN_VapC-like"/>
    <property type="match status" value="1"/>
</dbReference>
<dbReference type="RefSeq" id="WP_377610671.1">
    <property type="nucleotide sequence ID" value="NZ_JBHUPA010000007.1"/>
</dbReference>
<dbReference type="SUPFAM" id="SSF88723">
    <property type="entry name" value="PIN domain-like"/>
    <property type="match status" value="1"/>
</dbReference>
<evidence type="ECO:0000313" key="3">
    <source>
        <dbReference type="Proteomes" id="UP001597560"/>
    </source>
</evidence>
<keyword evidence="3" id="KW-1185">Reference proteome</keyword>
<sequence length="138" mass="15567">MRMNNYFIFDTNTLLSALFNEGSTAGLALKRARISGTLLVSDEIVAEYVIVFSREKFNRWVKMETRIDFIENIISNSISINPAQTITACRDPKDDKYLSLAVSAQASCIITGDKDLLVLHPFDKIPILNPTDFLTVYK</sequence>
<dbReference type="InterPro" id="IPR029060">
    <property type="entry name" value="PIN-like_dom_sf"/>
</dbReference>
<protein>
    <submittedName>
        <fullName evidence="2">Toxin-antitoxin system toxin component, PIN family</fullName>
    </submittedName>
</protein>
<feature type="domain" description="PIN" evidence="1">
    <location>
        <begin position="5"/>
        <end position="118"/>
    </location>
</feature>